<keyword evidence="2" id="KW-1185">Reference proteome</keyword>
<dbReference type="EMBL" id="JABFTP020000186">
    <property type="protein sequence ID" value="KAL3290319.1"/>
    <property type="molecule type" value="Genomic_DNA"/>
</dbReference>
<organism evidence="1 2">
    <name type="scientific">Cryptolaemus montrouzieri</name>
    <dbReference type="NCBI Taxonomy" id="559131"/>
    <lineage>
        <taxon>Eukaryota</taxon>
        <taxon>Metazoa</taxon>
        <taxon>Ecdysozoa</taxon>
        <taxon>Arthropoda</taxon>
        <taxon>Hexapoda</taxon>
        <taxon>Insecta</taxon>
        <taxon>Pterygota</taxon>
        <taxon>Neoptera</taxon>
        <taxon>Endopterygota</taxon>
        <taxon>Coleoptera</taxon>
        <taxon>Polyphaga</taxon>
        <taxon>Cucujiformia</taxon>
        <taxon>Coccinelloidea</taxon>
        <taxon>Coccinellidae</taxon>
        <taxon>Scymninae</taxon>
        <taxon>Scymnini</taxon>
        <taxon>Cryptolaemus</taxon>
    </lineage>
</organism>
<comment type="caution">
    <text evidence="1">The sequence shown here is derived from an EMBL/GenBank/DDBJ whole genome shotgun (WGS) entry which is preliminary data.</text>
</comment>
<accession>A0ABD2PHQ4</accession>
<reference evidence="1 2" key="1">
    <citation type="journal article" date="2021" name="BMC Biol.">
        <title>Horizontally acquired antibacterial genes associated with adaptive radiation of ladybird beetles.</title>
        <authorList>
            <person name="Li H.S."/>
            <person name="Tang X.F."/>
            <person name="Huang Y.H."/>
            <person name="Xu Z.Y."/>
            <person name="Chen M.L."/>
            <person name="Du X.Y."/>
            <person name="Qiu B.Y."/>
            <person name="Chen P.T."/>
            <person name="Zhang W."/>
            <person name="Slipinski A."/>
            <person name="Escalona H.E."/>
            <person name="Waterhouse R.M."/>
            <person name="Zwick A."/>
            <person name="Pang H."/>
        </authorList>
    </citation>
    <scope>NUCLEOTIDE SEQUENCE [LARGE SCALE GENOMIC DNA]</scope>
    <source>
        <strain evidence="1">SYSU2018</strain>
    </source>
</reference>
<dbReference type="AlphaFoldDB" id="A0ABD2PHQ4"/>
<name>A0ABD2PHQ4_9CUCU</name>
<evidence type="ECO:0000313" key="1">
    <source>
        <dbReference type="EMBL" id="KAL3290319.1"/>
    </source>
</evidence>
<dbReference type="Proteomes" id="UP001516400">
    <property type="component" value="Unassembled WGS sequence"/>
</dbReference>
<proteinExistence type="predicted"/>
<gene>
    <name evidence="1" type="ORF">HHI36_023663</name>
</gene>
<evidence type="ECO:0000313" key="2">
    <source>
        <dbReference type="Proteomes" id="UP001516400"/>
    </source>
</evidence>
<sequence>MKEEYKIILKNRGYDTRNDIAEMCYTRFDKRTEKKSILDHVHTNYSSKCLINLFDHCISDHQKLEVHLTVPDRSKKQIYVTRIVDHKKIYKIVEQHLKNRDCNELTFKKLTGIIQAAIKKSTTTSKRQTTRNIAEGWFTPEVRQMMKERDKAYKKMRTFPNAEQNIMSFKEINKQLK</sequence>
<protein>
    <submittedName>
        <fullName evidence="1">Uncharacterized protein</fullName>
    </submittedName>
</protein>